<dbReference type="Proteomes" id="UP001066276">
    <property type="component" value="Chromosome 3_2"/>
</dbReference>
<protein>
    <submittedName>
        <fullName evidence="1">Uncharacterized protein</fullName>
    </submittedName>
</protein>
<proteinExistence type="predicted"/>
<keyword evidence="2" id="KW-1185">Reference proteome</keyword>
<evidence type="ECO:0000313" key="1">
    <source>
        <dbReference type="EMBL" id="KAJ1175176.1"/>
    </source>
</evidence>
<organism evidence="1 2">
    <name type="scientific">Pleurodeles waltl</name>
    <name type="common">Iberian ribbed newt</name>
    <dbReference type="NCBI Taxonomy" id="8319"/>
    <lineage>
        <taxon>Eukaryota</taxon>
        <taxon>Metazoa</taxon>
        <taxon>Chordata</taxon>
        <taxon>Craniata</taxon>
        <taxon>Vertebrata</taxon>
        <taxon>Euteleostomi</taxon>
        <taxon>Amphibia</taxon>
        <taxon>Batrachia</taxon>
        <taxon>Caudata</taxon>
        <taxon>Salamandroidea</taxon>
        <taxon>Salamandridae</taxon>
        <taxon>Pleurodelinae</taxon>
        <taxon>Pleurodeles</taxon>
    </lineage>
</organism>
<dbReference type="EMBL" id="JANPWB010000006">
    <property type="protein sequence ID" value="KAJ1175176.1"/>
    <property type="molecule type" value="Genomic_DNA"/>
</dbReference>
<accession>A0AAV7TFX3</accession>
<sequence>MVPPTDFNRDMIIIVSDDKEEGQFVAKGSNSKIQLSEQPFMVQEGRMLQVILILVSPRMHNVQQWDVDNQPLYRLGQHIESKDKSGLEMRDMLYGETDVGGQVGRAQVRLEFLQPGVNVPQSEWGSAHLQEVYEEQSSSLRLGWSAGHQIATVGVRVPSEERVTSGVAHLTSWAPLGSECHMTLEEPSTSQSAAFIAENYELQDEVLDYE</sequence>
<gene>
    <name evidence="1" type="ORF">NDU88_000467</name>
</gene>
<dbReference type="AlphaFoldDB" id="A0AAV7TFX3"/>
<comment type="caution">
    <text evidence="1">The sequence shown here is derived from an EMBL/GenBank/DDBJ whole genome shotgun (WGS) entry which is preliminary data.</text>
</comment>
<name>A0AAV7TFX3_PLEWA</name>
<reference evidence="1" key="1">
    <citation type="journal article" date="2022" name="bioRxiv">
        <title>Sequencing and chromosome-scale assembly of the giantPleurodeles waltlgenome.</title>
        <authorList>
            <person name="Brown T."/>
            <person name="Elewa A."/>
            <person name="Iarovenko S."/>
            <person name="Subramanian E."/>
            <person name="Araus A.J."/>
            <person name="Petzold A."/>
            <person name="Susuki M."/>
            <person name="Suzuki K.-i.T."/>
            <person name="Hayashi T."/>
            <person name="Toyoda A."/>
            <person name="Oliveira C."/>
            <person name="Osipova E."/>
            <person name="Leigh N.D."/>
            <person name="Simon A."/>
            <person name="Yun M.H."/>
        </authorList>
    </citation>
    <scope>NUCLEOTIDE SEQUENCE</scope>
    <source>
        <strain evidence="1">20211129_DDA</strain>
        <tissue evidence="1">Liver</tissue>
    </source>
</reference>
<evidence type="ECO:0000313" key="2">
    <source>
        <dbReference type="Proteomes" id="UP001066276"/>
    </source>
</evidence>